<evidence type="ECO:0000313" key="1">
    <source>
        <dbReference type="EMBL" id="CEF40320.1"/>
    </source>
</evidence>
<proteinExistence type="predicted"/>
<dbReference type="AlphaFoldDB" id="A0A0U5ETV5"/>
<dbReference type="EMBL" id="LN606600">
    <property type="protein sequence ID" value="CEF40320.1"/>
    <property type="molecule type" value="Genomic_DNA"/>
</dbReference>
<keyword evidence="2" id="KW-1185">Reference proteome</keyword>
<dbReference type="Proteomes" id="UP000056109">
    <property type="component" value="Chromosome I"/>
</dbReference>
<accession>A0A0U5ETV5</accession>
<reference evidence="2" key="1">
    <citation type="submission" date="2014-09" db="EMBL/GenBank/DDBJ databases">
        <authorList>
            <person name="Illeghems K.G."/>
        </authorList>
    </citation>
    <scope>NUCLEOTIDE SEQUENCE [LARGE SCALE GENOMIC DNA]</scope>
    <source>
        <strain evidence="2">108B</strain>
    </source>
</reference>
<dbReference type="KEGG" id="asz:ASN_919"/>
<gene>
    <name evidence="1" type="ORF">ASN_919</name>
</gene>
<protein>
    <submittedName>
        <fullName evidence="1">Burkholderia phage Bcep781 gp38</fullName>
    </submittedName>
</protein>
<evidence type="ECO:0000313" key="2">
    <source>
        <dbReference type="Proteomes" id="UP000056109"/>
    </source>
</evidence>
<sequence>MRNARDVKEPDWAMNMPTVFEEAGRAEALHHA</sequence>
<name>A0A0U5ETV5_9PROT</name>
<organism evidence="1 2">
    <name type="scientific">Acetobacter senegalensis</name>
    <dbReference type="NCBI Taxonomy" id="446692"/>
    <lineage>
        <taxon>Bacteria</taxon>
        <taxon>Pseudomonadati</taxon>
        <taxon>Pseudomonadota</taxon>
        <taxon>Alphaproteobacteria</taxon>
        <taxon>Acetobacterales</taxon>
        <taxon>Acetobacteraceae</taxon>
        <taxon>Acetobacter</taxon>
    </lineage>
</organism>